<feature type="region of interest" description="Disordered" evidence="1">
    <location>
        <begin position="87"/>
        <end position="124"/>
    </location>
</feature>
<accession>A0A6B1DND6</accession>
<dbReference type="EMBL" id="VXPY01000009">
    <property type="protein sequence ID" value="MYD88928.1"/>
    <property type="molecule type" value="Genomic_DNA"/>
</dbReference>
<organism evidence="2">
    <name type="scientific">Caldilineaceae bacterium SB0662_bin_9</name>
    <dbReference type="NCBI Taxonomy" id="2605258"/>
    <lineage>
        <taxon>Bacteria</taxon>
        <taxon>Bacillati</taxon>
        <taxon>Chloroflexota</taxon>
        <taxon>Caldilineae</taxon>
        <taxon>Caldilineales</taxon>
        <taxon>Caldilineaceae</taxon>
    </lineage>
</organism>
<evidence type="ECO:0000313" key="2">
    <source>
        <dbReference type="EMBL" id="MYD88928.1"/>
    </source>
</evidence>
<gene>
    <name evidence="2" type="ORF">F4Y08_01115</name>
</gene>
<feature type="compositionally biased region" description="Polar residues" evidence="1">
    <location>
        <begin position="115"/>
        <end position="124"/>
    </location>
</feature>
<comment type="caution">
    <text evidence="2">The sequence shown here is derived from an EMBL/GenBank/DDBJ whole genome shotgun (WGS) entry which is preliminary data.</text>
</comment>
<sequence>MPPFDHQTEFPPLSEEDCRVGTLFAKADHLAGNSELQDRYLASLSASDRTVVEESLIIANALRLLAQEATPSMSGRARDRIQRMLYGDLDPIPDDGIPDAGQADEGSVSELRFNPLNNIEDQDL</sequence>
<protein>
    <submittedName>
        <fullName evidence="2">Uncharacterized protein</fullName>
    </submittedName>
</protein>
<name>A0A6B1DND6_9CHLR</name>
<dbReference type="AlphaFoldDB" id="A0A6B1DND6"/>
<proteinExistence type="predicted"/>
<reference evidence="2" key="1">
    <citation type="submission" date="2019-09" db="EMBL/GenBank/DDBJ databases">
        <title>Characterisation of the sponge microbiome using genome-centric metagenomics.</title>
        <authorList>
            <person name="Engelberts J.P."/>
            <person name="Robbins S.J."/>
            <person name="De Goeij J.M."/>
            <person name="Aranda M."/>
            <person name="Bell S.C."/>
            <person name="Webster N.S."/>
        </authorList>
    </citation>
    <scope>NUCLEOTIDE SEQUENCE</scope>
    <source>
        <strain evidence="2">SB0662_bin_9</strain>
    </source>
</reference>
<evidence type="ECO:0000256" key="1">
    <source>
        <dbReference type="SAM" id="MobiDB-lite"/>
    </source>
</evidence>